<dbReference type="Proteomes" id="UP000095283">
    <property type="component" value="Unplaced"/>
</dbReference>
<evidence type="ECO:0000313" key="2">
    <source>
        <dbReference type="Proteomes" id="UP000095283"/>
    </source>
</evidence>
<sequence>METGKRTITKMASNTTASVDEIRSVYFLTVSKIIVQRILKVNPFIRWERMKKYPTLTADHKKVRMDFARAHMSWTSEWTGYKLHFIQKAKHFHHKNFVKFQTLRKCPQSAFVPRFNYPSLRATSYNTSPNCLQDYLYCFRSL</sequence>
<feature type="domain" description="Transposable element Tc3 transposase-like DNA-binding HTH" evidence="1">
    <location>
        <begin position="5"/>
        <end position="40"/>
    </location>
</feature>
<dbReference type="Gene3D" id="1.10.10.10">
    <property type="entry name" value="Winged helix-like DNA-binding domain superfamily/Winged helix DNA-binding domain"/>
    <property type="match status" value="1"/>
</dbReference>
<proteinExistence type="predicted"/>
<dbReference type="InterPro" id="IPR036388">
    <property type="entry name" value="WH-like_DNA-bd_sf"/>
</dbReference>
<accession>A0A1I7W839</accession>
<protein>
    <submittedName>
        <fullName evidence="3">HTH_Tnp_Tc3_2 domain-containing protein</fullName>
    </submittedName>
</protein>
<dbReference type="InterPro" id="IPR048703">
    <property type="entry name" value="Tnp_Tc3-like_HTH"/>
</dbReference>
<dbReference type="AlphaFoldDB" id="A0A1I7W839"/>
<evidence type="ECO:0000313" key="3">
    <source>
        <dbReference type="WBParaSite" id="Hba_00810"/>
    </source>
</evidence>
<dbReference type="WBParaSite" id="Hba_00810">
    <property type="protein sequence ID" value="Hba_00810"/>
    <property type="gene ID" value="Hba_00810"/>
</dbReference>
<name>A0A1I7W839_HETBA</name>
<keyword evidence="2" id="KW-1185">Reference proteome</keyword>
<organism evidence="2 3">
    <name type="scientific">Heterorhabditis bacteriophora</name>
    <name type="common">Entomopathogenic nematode worm</name>
    <dbReference type="NCBI Taxonomy" id="37862"/>
    <lineage>
        <taxon>Eukaryota</taxon>
        <taxon>Metazoa</taxon>
        <taxon>Ecdysozoa</taxon>
        <taxon>Nematoda</taxon>
        <taxon>Chromadorea</taxon>
        <taxon>Rhabditida</taxon>
        <taxon>Rhabditina</taxon>
        <taxon>Rhabditomorpha</taxon>
        <taxon>Strongyloidea</taxon>
        <taxon>Heterorhabditidae</taxon>
        <taxon>Heterorhabditis</taxon>
    </lineage>
</organism>
<evidence type="ECO:0000259" key="1">
    <source>
        <dbReference type="Pfam" id="PF21517"/>
    </source>
</evidence>
<dbReference type="Pfam" id="PF21517">
    <property type="entry name" value="HTH_Tnp_Tc3_2_like"/>
    <property type="match status" value="1"/>
</dbReference>
<reference evidence="3" key="1">
    <citation type="submission" date="2016-11" db="UniProtKB">
        <authorList>
            <consortium name="WormBaseParasite"/>
        </authorList>
    </citation>
    <scope>IDENTIFICATION</scope>
</reference>